<dbReference type="EMBL" id="CAJNXB010006187">
    <property type="protein sequence ID" value="CAF3470583.1"/>
    <property type="molecule type" value="Genomic_DNA"/>
</dbReference>
<evidence type="ECO:0000313" key="2">
    <source>
        <dbReference type="EMBL" id="CAF3470583.1"/>
    </source>
</evidence>
<organism evidence="3 6">
    <name type="scientific">Rotaria socialis</name>
    <dbReference type="NCBI Taxonomy" id="392032"/>
    <lineage>
        <taxon>Eukaryota</taxon>
        <taxon>Metazoa</taxon>
        <taxon>Spiralia</taxon>
        <taxon>Gnathifera</taxon>
        <taxon>Rotifera</taxon>
        <taxon>Eurotatoria</taxon>
        <taxon>Bdelloidea</taxon>
        <taxon>Philodinida</taxon>
        <taxon>Philodinidae</taxon>
        <taxon>Rotaria</taxon>
    </lineage>
</organism>
<evidence type="ECO:0008006" key="7">
    <source>
        <dbReference type="Google" id="ProtNLM"/>
    </source>
</evidence>
<evidence type="ECO:0000313" key="3">
    <source>
        <dbReference type="EMBL" id="CAF4469403.1"/>
    </source>
</evidence>
<comment type="caution">
    <text evidence="3">The sequence shown here is derived from an EMBL/GenBank/DDBJ whole genome shotgun (WGS) entry which is preliminary data.</text>
</comment>
<evidence type="ECO:0000313" key="1">
    <source>
        <dbReference type="EMBL" id="CAF3222723.1"/>
    </source>
</evidence>
<proteinExistence type="predicted"/>
<dbReference type="Proteomes" id="UP000663848">
    <property type="component" value="Unassembled WGS sequence"/>
</dbReference>
<dbReference type="Proteomes" id="UP000663873">
    <property type="component" value="Unassembled WGS sequence"/>
</dbReference>
<dbReference type="InterPro" id="IPR052709">
    <property type="entry name" value="Transposase-MT_Hybrid"/>
</dbReference>
<dbReference type="Proteomes" id="UP000663825">
    <property type="component" value="Unassembled WGS sequence"/>
</dbReference>
<gene>
    <name evidence="4" type="ORF">HFQ381_LOCUS28451</name>
    <name evidence="1" type="ORF">LUA448_LOCUS3340</name>
    <name evidence="5" type="ORF">QYT958_LOCUS30522</name>
    <name evidence="2" type="ORF">TIS948_LOCUS33308</name>
    <name evidence="3" type="ORF">UJA718_LOCUS24075</name>
</gene>
<dbReference type="EMBL" id="CAJOBR010009765">
    <property type="protein sequence ID" value="CAF4896977.1"/>
    <property type="molecule type" value="Genomic_DNA"/>
</dbReference>
<dbReference type="OrthoDB" id="10065579at2759"/>
<dbReference type="Proteomes" id="UP000663851">
    <property type="component" value="Unassembled WGS sequence"/>
</dbReference>
<keyword evidence="6" id="KW-1185">Reference proteome</keyword>
<sequence length="144" mass="17151">MLIHRIERVQAVRHHYYINQRLRRLIDEIKRQRSSHGTRGIKIHHDNGRPHAHKNVSDYLESEGLAIISHPHYSPNLSPCDFWLFDMIKDNLTNQEDSESLHNAVTDFMNSSNRNEYKKTFEKSIEMMQLCVDNHADYFEHLVK</sequence>
<dbReference type="InterPro" id="IPR036397">
    <property type="entry name" value="RNaseH_sf"/>
</dbReference>
<dbReference type="EMBL" id="CAJNYD010000139">
    <property type="protein sequence ID" value="CAF3222723.1"/>
    <property type="molecule type" value="Genomic_DNA"/>
</dbReference>
<dbReference type="AlphaFoldDB" id="A0A820TNX1"/>
<protein>
    <recommendedName>
        <fullName evidence="7">Transposase</fullName>
    </recommendedName>
</protein>
<reference evidence="3" key="1">
    <citation type="submission" date="2021-02" db="EMBL/GenBank/DDBJ databases">
        <authorList>
            <person name="Nowell W R."/>
        </authorList>
    </citation>
    <scope>NUCLEOTIDE SEQUENCE</scope>
</reference>
<dbReference type="PANTHER" id="PTHR46060:SF1">
    <property type="entry name" value="MARINER MOS1 TRANSPOSASE-LIKE PROTEIN"/>
    <property type="match status" value="1"/>
</dbReference>
<evidence type="ECO:0000313" key="6">
    <source>
        <dbReference type="Proteomes" id="UP000663873"/>
    </source>
</evidence>
<dbReference type="PANTHER" id="PTHR46060">
    <property type="entry name" value="MARINER MOS1 TRANSPOSASE-LIKE PROTEIN"/>
    <property type="match status" value="1"/>
</dbReference>
<dbReference type="Proteomes" id="UP000663833">
    <property type="component" value="Unassembled WGS sequence"/>
</dbReference>
<dbReference type="EMBL" id="CAJOBO010004053">
    <property type="protein sequence ID" value="CAF4510689.1"/>
    <property type="molecule type" value="Genomic_DNA"/>
</dbReference>
<evidence type="ECO:0000313" key="4">
    <source>
        <dbReference type="EMBL" id="CAF4510689.1"/>
    </source>
</evidence>
<accession>A0A820TNX1</accession>
<dbReference type="GO" id="GO:0003676">
    <property type="term" value="F:nucleic acid binding"/>
    <property type="evidence" value="ECO:0007669"/>
    <property type="project" value="InterPro"/>
</dbReference>
<dbReference type="Gene3D" id="3.30.420.10">
    <property type="entry name" value="Ribonuclease H-like superfamily/Ribonuclease H"/>
    <property type="match status" value="1"/>
</dbReference>
<dbReference type="EMBL" id="CAJOBP010005434">
    <property type="protein sequence ID" value="CAF4469403.1"/>
    <property type="molecule type" value="Genomic_DNA"/>
</dbReference>
<name>A0A820TNX1_9BILA</name>
<evidence type="ECO:0000313" key="5">
    <source>
        <dbReference type="EMBL" id="CAF4896977.1"/>
    </source>
</evidence>